<dbReference type="PANTHER" id="PTHR14237:SF23">
    <property type="entry name" value="MOSC DOMAIN PROTEIN (AFU_ORTHOLOGUE AFUA_7G05900)"/>
    <property type="match status" value="1"/>
</dbReference>
<keyword evidence="1" id="KW-0472">Membrane</keyword>
<dbReference type="PANTHER" id="PTHR14237">
    <property type="entry name" value="MOLYBDOPTERIN COFACTOR SULFURASE MOSC"/>
    <property type="match status" value="1"/>
</dbReference>
<evidence type="ECO:0000256" key="1">
    <source>
        <dbReference type="SAM" id="Phobius"/>
    </source>
</evidence>
<accession>A0A5M8Q0D5</accession>
<dbReference type="PROSITE" id="PS51340">
    <property type="entry name" value="MOSC"/>
    <property type="match status" value="1"/>
</dbReference>
<dbReference type="GO" id="GO:0030170">
    <property type="term" value="F:pyridoxal phosphate binding"/>
    <property type="evidence" value="ECO:0007669"/>
    <property type="project" value="InterPro"/>
</dbReference>
<name>A0A5M8Q0D5_9LECA</name>
<keyword evidence="1" id="KW-1133">Transmembrane helix</keyword>
<dbReference type="Pfam" id="PF03476">
    <property type="entry name" value="MOSC_N"/>
    <property type="match status" value="1"/>
</dbReference>
<evidence type="ECO:0000259" key="2">
    <source>
        <dbReference type="PROSITE" id="PS51340"/>
    </source>
</evidence>
<dbReference type="InterPro" id="IPR011037">
    <property type="entry name" value="Pyrv_Knase-like_insert_dom_sf"/>
</dbReference>
<gene>
    <name evidence="3" type="ORF">FRX48_01173</name>
</gene>
<dbReference type="OrthoDB" id="17255at2759"/>
<comment type="caution">
    <text evidence="3">The sequence shown here is derived from an EMBL/GenBank/DDBJ whole genome shotgun (WGS) entry which is preliminary data.</text>
</comment>
<organism evidence="3 4">
    <name type="scientific">Lasallia pustulata</name>
    <dbReference type="NCBI Taxonomy" id="136370"/>
    <lineage>
        <taxon>Eukaryota</taxon>
        <taxon>Fungi</taxon>
        <taxon>Dikarya</taxon>
        <taxon>Ascomycota</taxon>
        <taxon>Pezizomycotina</taxon>
        <taxon>Lecanoromycetes</taxon>
        <taxon>OSLEUM clade</taxon>
        <taxon>Umbilicariomycetidae</taxon>
        <taxon>Umbilicariales</taxon>
        <taxon>Umbilicariaceae</taxon>
        <taxon>Lasallia</taxon>
    </lineage>
</organism>
<dbReference type="AlphaFoldDB" id="A0A5M8Q0D5"/>
<sequence>MKPEQCNYNIQKQKQCKNNAPKQCYSFCGISGLDKHIPRIELSYTNYFIVVYGLCLIPALAVALFALRDRWAEEKQPRGCRKLGLRGQSNLADEWDAVYSEGTESSESDATWKVKGLWIYPVKSCRGVELNRGTVVSTGIEHDRQFCFAQLRSPFPVSASTPKAEKEAHQWKFITQRQFPLLARVKTEVWVPDPSSPTYSAKEPFVQSGGALVMTYPFEEDGWRGALPRLIAALGGSESRRSVTVPLQPSAEQIQAKGYTMEEMAIWKDSPLALNMGASLPPELAYSVGVRNPLTLFRVVPEHERKVFRCAPREESLGYQAITGFADSYPLHLLNLASVQDAGARLQEGAPKLSALQFSANIIVTGPQKYAEDSWKRIRIGEYVYHVACRTTRCMLPNTNQITGVKHQAEPYKTLREFRCIDDGAAGLACMGMQMVPAVQKSKIKVGDVIEVLESGEHYYLKQ</sequence>
<feature type="domain" description="MOSC" evidence="2">
    <location>
        <begin position="294"/>
        <end position="453"/>
    </location>
</feature>
<dbReference type="Proteomes" id="UP000324767">
    <property type="component" value="Unassembled WGS sequence"/>
</dbReference>
<dbReference type="EMBL" id="VXIT01000002">
    <property type="protein sequence ID" value="KAA6414424.1"/>
    <property type="molecule type" value="Genomic_DNA"/>
</dbReference>
<protein>
    <recommendedName>
        <fullName evidence="2">MOSC domain-containing protein</fullName>
    </recommendedName>
</protein>
<keyword evidence="1" id="KW-0812">Transmembrane</keyword>
<evidence type="ECO:0000313" key="4">
    <source>
        <dbReference type="Proteomes" id="UP000324767"/>
    </source>
</evidence>
<dbReference type="GO" id="GO:0003824">
    <property type="term" value="F:catalytic activity"/>
    <property type="evidence" value="ECO:0007669"/>
    <property type="project" value="InterPro"/>
</dbReference>
<dbReference type="SUPFAM" id="SSF50800">
    <property type="entry name" value="PK beta-barrel domain-like"/>
    <property type="match status" value="1"/>
</dbReference>
<feature type="transmembrane region" description="Helical" evidence="1">
    <location>
        <begin position="47"/>
        <end position="67"/>
    </location>
</feature>
<reference evidence="3 4" key="1">
    <citation type="submission" date="2019-09" db="EMBL/GenBank/DDBJ databases">
        <title>The hologenome of the rock-dwelling lichen Lasallia pustulata.</title>
        <authorList>
            <person name="Greshake Tzovaras B."/>
            <person name="Segers F."/>
            <person name="Bicker A."/>
            <person name="Dal Grande F."/>
            <person name="Otte J."/>
            <person name="Hankeln T."/>
            <person name="Schmitt I."/>
            <person name="Ebersberger I."/>
        </authorList>
    </citation>
    <scope>NUCLEOTIDE SEQUENCE [LARGE SCALE GENOMIC DNA]</scope>
    <source>
        <strain evidence="3">A1-1</strain>
    </source>
</reference>
<dbReference type="InterPro" id="IPR005302">
    <property type="entry name" value="MoCF_Sase_C"/>
</dbReference>
<dbReference type="Pfam" id="PF03473">
    <property type="entry name" value="MOSC"/>
    <property type="match status" value="1"/>
</dbReference>
<proteinExistence type="predicted"/>
<dbReference type="GO" id="GO:0030151">
    <property type="term" value="F:molybdenum ion binding"/>
    <property type="evidence" value="ECO:0007669"/>
    <property type="project" value="InterPro"/>
</dbReference>
<evidence type="ECO:0000313" key="3">
    <source>
        <dbReference type="EMBL" id="KAA6414424.1"/>
    </source>
</evidence>
<dbReference type="InterPro" id="IPR005303">
    <property type="entry name" value="MOCOS_middle"/>
</dbReference>